<feature type="compositionally biased region" description="Low complexity" evidence="1">
    <location>
        <begin position="181"/>
        <end position="190"/>
    </location>
</feature>
<feature type="region of interest" description="Disordered" evidence="1">
    <location>
        <begin position="165"/>
        <end position="317"/>
    </location>
</feature>
<feature type="region of interest" description="Disordered" evidence="1">
    <location>
        <begin position="347"/>
        <end position="394"/>
    </location>
</feature>
<accession>A0A4P2PXV7</accession>
<dbReference type="AlphaFoldDB" id="A0A4P2PXV7"/>
<evidence type="ECO:0000256" key="1">
    <source>
        <dbReference type="SAM" id="MobiDB-lite"/>
    </source>
</evidence>
<sequence>MATAARARVRRAARTVSGTASATRHGSAQIGSGFLSDPAVRRRRSVREVDACRAARASAAARGTGRGGARAEPGSRRPRAQPPSPGCRQGACVPTSCQGGEADGVGMSCGVTGDQDCCAADVVPGGTFYRSNDTRYPATISELRLDRYEVTVGRFRRFVEALKGTRADPPPLGAGSALALRTAGGSSRGPPRSPRTPRSSRDSSSASTTRPGPPRRARTSIVRYTASHGTRRSRSASGMGVACPRKQSGTMRPPAAQSKETIRGGPRGRAASQPTNAEETAPLLDVASPRSSRSVRSRHLAMPGGVTPTCSETPRSGPWIVTATIQSRARTARARAALDRATSYVAGTPSHRCTTRRSGTAKTEQPGPRASAARGDPRRGAAEGQCYRAVARSA</sequence>
<feature type="compositionally biased region" description="Low complexity" evidence="1">
    <location>
        <begin position="14"/>
        <end position="24"/>
    </location>
</feature>
<organism evidence="2 3">
    <name type="scientific">Sorangium cellulosum</name>
    <name type="common">Polyangium cellulosum</name>
    <dbReference type="NCBI Taxonomy" id="56"/>
    <lineage>
        <taxon>Bacteria</taxon>
        <taxon>Pseudomonadati</taxon>
        <taxon>Myxococcota</taxon>
        <taxon>Polyangia</taxon>
        <taxon>Polyangiales</taxon>
        <taxon>Polyangiaceae</taxon>
        <taxon>Sorangium</taxon>
    </lineage>
</organism>
<name>A0A4P2PXV7_SORCE</name>
<dbReference type="EMBL" id="CP012670">
    <property type="protein sequence ID" value="AUX21677.1"/>
    <property type="molecule type" value="Genomic_DNA"/>
</dbReference>
<proteinExistence type="predicted"/>
<gene>
    <name evidence="2" type="ORF">SOCEGT47_021640</name>
</gene>
<dbReference type="Proteomes" id="UP000295781">
    <property type="component" value="Chromosome"/>
</dbReference>
<protein>
    <recommendedName>
        <fullName evidence="4">Sulfatase-modifying factor enzyme domain-containing protein</fullName>
    </recommendedName>
</protein>
<evidence type="ECO:0008006" key="4">
    <source>
        <dbReference type="Google" id="ProtNLM"/>
    </source>
</evidence>
<evidence type="ECO:0000313" key="2">
    <source>
        <dbReference type="EMBL" id="AUX21677.1"/>
    </source>
</evidence>
<evidence type="ECO:0000313" key="3">
    <source>
        <dbReference type="Proteomes" id="UP000295781"/>
    </source>
</evidence>
<feature type="compositionally biased region" description="Low complexity" evidence="1">
    <location>
        <begin position="54"/>
        <end position="63"/>
    </location>
</feature>
<dbReference type="SUPFAM" id="SSF56436">
    <property type="entry name" value="C-type lectin-like"/>
    <property type="match status" value="1"/>
</dbReference>
<reference evidence="2 3" key="1">
    <citation type="submission" date="2015-09" db="EMBL/GenBank/DDBJ databases">
        <title>Sorangium comparison.</title>
        <authorList>
            <person name="Zaburannyi N."/>
            <person name="Bunk B."/>
            <person name="Overmann J."/>
            <person name="Mueller R."/>
        </authorList>
    </citation>
    <scope>NUCLEOTIDE SEQUENCE [LARGE SCALE GENOMIC DNA]</scope>
    <source>
        <strain evidence="2 3">So ceGT47</strain>
    </source>
</reference>
<feature type="region of interest" description="Disordered" evidence="1">
    <location>
        <begin position="1"/>
        <end position="90"/>
    </location>
</feature>
<dbReference type="InterPro" id="IPR016187">
    <property type="entry name" value="CTDL_fold"/>
</dbReference>